<dbReference type="AlphaFoldDB" id="A0A4Y2DCJ9"/>
<evidence type="ECO:0000313" key="2">
    <source>
        <dbReference type="EMBL" id="GBM14522.1"/>
    </source>
</evidence>
<dbReference type="EMBL" id="BGPR01000344">
    <property type="protein sequence ID" value="GBM14522.1"/>
    <property type="molecule type" value="Genomic_DNA"/>
</dbReference>
<dbReference type="OrthoDB" id="6428838at2759"/>
<keyword evidence="3" id="KW-1185">Reference proteome</keyword>
<reference evidence="2 3" key="1">
    <citation type="journal article" date="2019" name="Sci. Rep.">
        <title>Orb-weaving spider Araneus ventricosus genome elucidates the spidroin gene catalogue.</title>
        <authorList>
            <person name="Kono N."/>
            <person name="Nakamura H."/>
            <person name="Ohtoshi R."/>
            <person name="Moran D.A.P."/>
            <person name="Shinohara A."/>
            <person name="Yoshida Y."/>
            <person name="Fujiwara M."/>
            <person name="Mori M."/>
            <person name="Tomita M."/>
            <person name="Arakawa K."/>
        </authorList>
    </citation>
    <scope>NUCLEOTIDE SEQUENCE [LARGE SCALE GENOMIC DNA]</scope>
</reference>
<evidence type="ECO:0000256" key="1">
    <source>
        <dbReference type="SAM" id="SignalP"/>
    </source>
</evidence>
<gene>
    <name evidence="2" type="ORF">AVEN_101165_1</name>
</gene>
<feature type="signal peptide" evidence="1">
    <location>
        <begin position="1"/>
        <end position="21"/>
    </location>
</feature>
<organism evidence="2 3">
    <name type="scientific">Araneus ventricosus</name>
    <name type="common">Orbweaver spider</name>
    <name type="synonym">Epeira ventricosa</name>
    <dbReference type="NCBI Taxonomy" id="182803"/>
    <lineage>
        <taxon>Eukaryota</taxon>
        <taxon>Metazoa</taxon>
        <taxon>Ecdysozoa</taxon>
        <taxon>Arthropoda</taxon>
        <taxon>Chelicerata</taxon>
        <taxon>Arachnida</taxon>
        <taxon>Araneae</taxon>
        <taxon>Araneomorphae</taxon>
        <taxon>Entelegynae</taxon>
        <taxon>Araneoidea</taxon>
        <taxon>Araneidae</taxon>
        <taxon>Araneus</taxon>
    </lineage>
</organism>
<feature type="chain" id="PRO_5021299053" evidence="1">
    <location>
        <begin position="22"/>
        <end position="152"/>
    </location>
</feature>
<sequence>MKMKILIGCLSLLGIFEMGLSEETGAAFLECINGEVCQAENGLARGVYCIELLSEMDVQVFIELLNDYYPGTTELHPLVEKVCDNFERGAEAIRYWFVERERKNLTHNAEQVQADINARVRHFLNIFQILLFVDAYASFHSPRSFAPMRVQS</sequence>
<protein>
    <submittedName>
        <fullName evidence="2">Uncharacterized protein</fullName>
    </submittedName>
</protein>
<proteinExistence type="predicted"/>
<dbReference type="Proteomes" id="UP000499080">
    <property type="component" value="Unassembled WGS sequence"/>
</dbReference>
<evidence type="ECO:0000313" key="3">
    <source>
        <dbReference type="Proteomes" id="UP000499080"/>
    </source>
</evidence>
<comment type="caution">
    <text evidence="2">The sequence shown here is derived from an EMBL/GenBank/DDBJ whole genome shotgun (WGS) entry which is preliminary data.</text>
</comment>
<name>A0A4Y2DCJ9_ARAVE</name>
<accession>A0A4Y2DCJ9</accession>
<keyword evidence="1" id="KW-0732">Signal</keyword>